<feature type="compositionally biased region" description="Low complexity" evidence="4">
    <location>
        <begin position="42"/>
        <end position="66"/>
    </location>
</feature>
<evidence type="ECO:0000256" key="2">
    <source>
        <dbReference type="ARBA" id="ARBA00023002"/>
    </source>
</evidence>
<dbReference type="PANTHER" id="PTHR11709:SF394">
    <property type="entry name" value="FI03373P-RELATED"/>
    <property type="match status" value="1"/>
</dbReference>
<evidence type="ECO:0000313" key="7">
    <source>
        <dbReference type="EMBL" id="TFC19008.1"/>
    </source>
</evidence>
<evidence type="ECO:0000256" key="4">
    <source>
        <dbReference type="SAM" id="MobiDB-lite"/>
    </source>
</evidence>
<dbReference type="InterPro" id="IPR006311">
    <property type="entry name" value="TAT_signal"/>
</dbReference>
<feature type="region of interest" description="Disordered" evidence="4">
    <location>
        <begin position="1"/>
        <end position="66"/>
    </location>
</feature>
<proteinExistence type="predicted"/>
<dbReference type="Pfam" id="PF00394">
    <property type="entry name" value="Cu-oxidase"/>
    <property type="match status" value="1"/>
</dbReference>
<evidence type="ECO:0000259" key="6">
    <source>
        <dbReference type="Pfam" id="PF07732"/>
    </source>
</evidence>
<name>A0ABY2IKF7_9MICO</name>
<evidence type="ECO:0000256" key="3">
    <source>
        <dbReference type="ARBA" id="ARBA00023008"/>
    </source>
</evidence>
<protein>
    <submittedName>
        <fullName evidence="7">Twin-arginine translocation signal domain-containing protein</fullName>
    </submittedName>
</protein>
<feature type="domain" description="Plastocyanin-like" evidence="5">
    <location>
        <begin position="404"/>
        <end position="507"/>
    </location>
</feature>
<evidence type="ECO:0000313" key="8">
    <source>
        <dbReference type="Proteomes" id="UP000297604"/>
    </source>
</evidence>
<dbReference type="InterPro" id="IPR011707">
    <property type="entry name" value="Cu-oxidase-like_N"/>
</dbReference>
<dbReference type="InterPro" id="IPR001117">
    <property type="entry name" value="Cu-oxidase_2nd"/>
</dbReference>
<dbReference type="PROSITE" id="PS51318">
    <property type="entry name" value="TAT"/>
    <property type="match status" value="1"/>
</dbReference>
<accession>A0ABY2IKF7</accession>
<feature type="compositionally biased region" description="Basic residues" evidence="4">
    <location>
        <begin position="21"/>
        <end position="30"/>
    </location>
</feature>
<dbReference type="PANTHER" id="PTHR11709">
    <property type="entry name" value="MULTI-COPPER OXIDASE"/>
    <property type="match status" value="1"/>
</dbReference>
<dbReference type="Pfam" id="PF07732">
    <property type="entry name" value="Cu-oxidase_3"/>
    <property type="match status" value="1"/>
</dbReference>
<reference evidence="7 8" key="1">
    <citation type="submission" date="2019-03" db="EMBL/GenBank/DDBJ databases">
        <title>Genomics of glacier-inhabiting Cryobacterium strains.</title>
        <authorList>
            <person name="Liu Q."/>
            <person name="Xin Y.-H."/>
        </authorList>
    </citation>
    <scope>NUCLEOTIDE SEQUENCE [LARGE SCALE GENOMIC DNA]</scope>
    <source>
        <strain evidence="7 8">MDB1-5</strain>
    </source>
</reference>
<keyword evidence="8" id="KW-1185">Reference proteome</keyword>
<dbReference type="InterPro" id="IPR019546">
    <property type="entry name" value="TAT_signal_bac_arc"/>
</dbReference>
<dbReference type="InterPro" id="IPR045087">
    <property type="entry name" value="Cu-oxidase_fam"/>
</dbReference>
<feature type="compositionally biased region" description="Polar residues" evidence="4">
    <location>
        <begin position="1"/>
        <end position="14"/>
    </location>
</feature>
<dbReference type="Gene3D" id="2.60.40.420">
    <property type="entry name" value="Cupredoxins - blue copper proteins"/>
    <property type="match status" value="1"/>
</dbReference>
<evidence type="ECO:0000259" key="5">
    <source>
        <dbReference type="Pfam" id="PF00394"/>
    </source>
</evidence>
<gene>
    <name evidence="7" type="ORF">E3O46_12980</name>
</gene>
<keyword evidence="1" id="KW-0479">Metal-binding</keyword>
<dbReference type="Proteomes" id="UP000297604">
    <property type="component" value="Unassembled WGS sequence"/>
</dbReference>
<dbReference type="EMBL" id="SOFS01000028">
    <property type="protein sequence ID" value="TFC19008.1"/>
    <property type="molecule type" value="Genomic_DNA"/>
</dbReference>
<feature type="domain" description="Plastocyanin-like" evidence="6">
    <location>
        <begin position="225"/>
        <end position="293"/>
    </location>
</feature>
<keyword evidence="3" id="KW-0186">Copper</keyword>
<comment type="caution">
    <text evidence="7">The sequence shown here is derived from an EMBL/GenBank/DDBJ whole genome shotgun (WGS) entry which is preliminary data.</text>
</comment>
<dbReference type="NCBIfam" id="TIGR01409">
    <property type="entry name" value="TAT_signal_seq"/>
    <property type="match status" value="1"/>
</dbReference>
<dbReference type="SUPFAM" id="SSF49503">
    <property type="entry name" value="Cupredoxins"/>
    <property type="match status" value="2"/>
</dbReference>
<organism evidence="7 8">
    <name type="scientific">Cryobacterium glucosi</name>
    <dbReference type="NCBI Taxonomy" id="1259175"/>
    <lineage>
        <taxon>Bacteria</taxon>
        <taxon>Bacillati</taxon>
        <taxon>Actinomycetota</taxon>
        <taxon>Actinomycetes</taxon>
        <taxon>Micrococcales</taxon>
        <taxon>Microbacteriaceae</taxon>
        <taxon>Cryobacterium</taxon>
    </lineage>
</organism>
<keyword evidence="2" id="KW-0560">Oxidoreductase</keyword>
<dbReference type="InterPro" id="IPR008972">
    <property type="entry name" value="Cupredoxin"/>
</dbReference>
<sequence length="529" mass="57399">MASCGSTPPTSTCRSAPATRPSRRWGRFRTKTSCITTTESGRSTSTAPRRASAATATSMWMPSMSPDPIDNAHRNGTSDPKGDTGMIFKQPFSRRDLLKFAGGAVAIVGTGVWAGNILLPEAASAAIGDPDLYLAGTDGWIFLPKTPAIPPFHPDVLAPDPFTTYIFGFRNVTGLGDTQLTNQKNKAQHSAPMFWTKQFDPAHPVDFTVQLTNLGLALRPDLFDAHTLHWHGFRNVIPFFDGEPSGSVAVRTGRVFSYVYRPREPGTYMFHCHVEDVEHVQMGMTGLVFVRPLQDGQNIGGHTQFIYNDGDGSTGFDREFAMFLSEVWAEAHWADAHIQLPQWSDYRADFGLLNGRVYPDTIAPNAPIDAAASIHALAVQTDPVSGDLVAPVGHPELQYQPQSSLVNCNAGETVALRFANLGFREQAMTLAGIRMRVVGRDATPMRGRDGTDTSYETETINIGPGESFDVVFIAPGHTGPGFDTYMLYNRNYPATNNLAPGGMGGQATEIRVYAPGGLRAQAYPNDLGV</sequence>
<evidence type="ECO:0000256" key="1">
    <source>
        <dbReference type="ARBA" id="ARBA00022723"/>
    </source>
</evidence>
<feature type="compositionally biased region" description="Polar residues" evidence="4">
    <location>
        <begin position="31"/>
        <end position="41"/>
    </location>
</feature>